<dbReference type="EMBL" id="VOQR01000001">
    <property type="protein sequence ID" value="TXC70392.1"/>
    <property type="molecule type" value="Genomic_DNA"/>
</dbReference>
<reference evidence="2 3" key="1">
    <citation type="journal article" date="2013" name="Antonie Van Leeuwenhoek">
        <title>Sphingomonas ginsenosidivorax sp. nov., with the ability to transform ginsenosides.</title>
        <authorList>
            <person name="Jin X.F."/>
            <person name="Kim J.K."/>
            <person name="Liu Q.M."/>
            <person name="Kang M.S."/>
            <person name="He D."/>
            <person name="Jin F.X."/>
            <person name="Kim S.C."/>
            <person name="Im W.T."/>
        </authorList>
    </citation>
    <scope>NUCLEOTIDE SEQUENCE [LARGE SCALE GENOMIC DNA]</scope>
    <source>
        <strain evidence="2 3">KHI67</strain>
    </source>
</reference>
<evidence type="ECO:0000256" key="1">
    <source>
        <dbReference type="SAM" id="MobiDB-lite"/>
    </source>
</evidence>
<dbReference type="Proteomes" id="UP000321250">
    <property type="component" value="Unassembled WGS sequence"/>
</dbReference>
<comment type="caution">
    <text evidence="2">The sequence shown here is derived from an EMBL/GenBank/DDBJ whole genome shotgun (WGS) entry which is preliminary data.</text>
</comment>
<keyword evidence="3" id="KW-1185">Reference proteome</keyword>
<accession>A0A5C6UCF7</accession>
<proteinExistence type="predicted"/>
<protein>
    <submittedName>
        <fullName evidence="2">Uncharacterized protein</fullName>
    </submittedName>
</protein>
<feature type="region of interest" description="Disordered" evidence="1">
    <location>
        <begin position="1"/>
        <end position="27"/>
    </location>
</feature>
<gene>
    <name evidence="2" type="ORF">FSB78_05105</name>
</gene>
<organism evidence="2 3">
    <name type="scientific">Sphingomonas ginsenosidivorax</name>
    <dbReference type="NCBI Taxonomy" id="862135"/>
    <lineage>
        <taxon>Bacteria</taxon>
        <taxon>Pseudomonadati</taxon>
        <taxon>Pseudomonadota</taxon>
        <taxon>Alphaproteobacteria</taxon>
        <taxon>Sphingomonadales</taxon>
        <taxon>Sphingomonadaceae</taxon>
        <taxon>Sphingomonas</taxon>
    </lineage>
</organism>
<evidence type="ECO:0000313" key="3">
    <source>
        <dbReference type="Proteomes" id="UP000321250"/>
    </source>
</evidence>
<dbReference type="AlphaFoldDB" id="A0A5C6UCF7"/>
<evidence type="ECO:0000313" key="2">
    <source>
        <dbReference type="EMBL" id="TXC70392.1"/>
    </source>
</evidence>
<dbReference type="RefSeq" id="WP_147080536.1">
    <property type="nucleotide sequence ID" value="NZ_VOQR01000001.1"/>
</dbReference>
<sequence>MFEEDGEIGHEASKKTAPATATRGATLPSRTALARGKFSLSRGAGTFAASKIGAVGVSPGKTIMRMVMQSEAQTVARLRSMVFLIEEALRLADEGDDPLLGAKLSDCIDSIEAVLSARTVDALPDTTID</sequence>
<dbReference type="OrthoDB" id="7581648at2"/>
<name>A0A5C6UCF7_9SPHN</name>